<dbReference type="EMBL" id="JAQKAB010000018">
    <property type="protein sequence ID" value="MDA7028472.1"/>
    <property type="molecule type" value="Genomic_DNA"/>
</dbReference>
<organism evidence="1 2">
    <name type="scientific">Bacillus changyiensis</name>
    <dbReference type="NCBI Taxonomy" id="3004103"/>
    <lineage>
        <taxon>Bacteria</taxon>
        <taxon>Bacillati</taxon>
        <taxon>Bacillota</taxon>
        <taxon>Bacilli</taxon>
        <taxon>Bacillales</taxon>
        <taxon>Bacillaceae</taxon>
        <taxon>Bacillus</taxon>
    </lineage>
</organism>
<sequence length="52" mass="5932">MSVVISSAFYVTGHDPDSEKMTNEQIERHINMIENTLNMLFDEDKGDKNKGT</sequence>
<proteinExistence type="predicted"/>
<accession>A0ABT4X850</accession>
<gene>
    <name evidence="1" type="ORF">PJ311_18195</name>
</gene>
<keyword evidence="2" id="KW-1185">Reference proteome</keyword>
<comment type="caution">
    <text evidence="1">The sequence shown here is derived from an EMBL/GenBank/DDBJ whole genome shotgun (WGS) entry which is preliminary data.</text>
</comment>
<evidence type="ECO:0000313" key="1">
    <source>
        <dbReference type="EMBL" id="MDA7028472.1"/>
    </source>
</evidence>
<name>A0ABT4X850_9BACI</name>
<evidence type="ECO:0000313" key="2">
    <source>
        <dbReference type="Proteomes" id="UP001211894"/>
    </source>
</evidence>
<reference evidence="1 2" key="1">
    <citation type="submission" date="2023-01" db="EMBL/GenBank/DDBJ databases">
        <title>Bacillus changyiensis sp. nov., isolated from a coastal deposit.</title>
        <authorList>
            <person name="Xiao G."/>
            <person name="Lai Q."/>
            <person name="Hu Z."/>
            <person name="Shao Z."/>
        </authorList>
    </citation>
    <scope>NUCLEOTIDE SEQUENCE [LARGE SCALE GENOMIC DNA]</scope>
    <source>
        <strain evidence="1 2">CLL-7-23</strain>
    </source>
</reference>
<dbReference type="Proteomes" id="UP001211894">
    <property type="component" value="Unassembled WGS sequence"/>
</dbReference>
<protein>
    <submittedName>
        <fullName evidence="1">Uncharacterized protein</fullName>
    </submittedName>
</protein>
<dbReference type="RefSeq" id="WP_271342288.1">
    <property type="nucleotide sequence ID" value="NZ_JAQKAB010000018.1"/>
</dbReference>